<name>A0ABR6ZYG4_9BURK</name>
<evidence type="ECO:0000256" key="1">
    <source>
        <dbReference type="ARBA" id="ARBA00001947"/>
    </source>
</evidence>
<feature type="domain" description="Extradiol ring-cleavage dioxygenase class III enzyme subunit B" evidence="6">
    <location>
        <begin position="37"/>
        <end position="230"/>
    </location>
</feature>
<dbReference type="Gene3D" id="3.40.830.10">
    <property type="entry name" value="LigB-like"/>
    <property type="match status" value="1"/>
</dbReference>
<dbReference type="Proteomes" id="UP000650424">
    <property type="component" value="Unassembled WGS sequence"/>
</dbReference>
<dbReference type="InterPro" id="IPR014436">
    <property type="entry name" value="Extradiol_dOase_DODA"/>
</dbReference>
<keyword evidence="4" id="KW-0862">Zinc</keyword>
<evidence type="ECO:0000256" key="4">
    <source>
        <dbReference type="ARBA" id="ARBA00022833"/>
    </source>
</evidence>
<dbReference type="PANTHER" id="PTHR30096">
    <property type="entry name" value="4,5-DOPA DIOXYGENASE EXTRADIOL-LIKE PROTEIN"/>
    <property type="match status" value="1"/>
</dbReference>
<dbReference type="RefSeq" id="WP_186950762.1">
    <property type="nucleotide sequence ID" value="NZ_JACOGF010000021.1"/>
</dbReference>
<keyword evidence="5 7" id="KW-0560">Oxidoreductase</keyword>
<organism evidence="7 8">
    <name type="scientific">Undibacterium hunanense</name>
    <dbReference type="NCBI Taxonomy" id="2762292"/>
    <lineage>
        <taxon>Bacteria</taxon>
        <taxon>Pseudomonadati</taxon>
        <taxon>Pseudomonadota</taxon>
        <taxon>Betaproteobacteria</taxon>
        <taxon>Burkholderiales</taxon>
        <taxon>Oxalobacteraceae</taxon>
        <taxon>Undibacterium</taxon>
    </lineage>
</organism>
<dbReference type="SUPFAM" id="SSF53213">
    <property type="entry name" value="LigB-like"/>
    <property type="match status" value="1"/>
</dbReference>
<evidence type="ECO:0000313" key="7">
    <source>
        <dbReference type="EMBL" id="MBC3920927.1"/>
    </source>
</evidence>
<evidence type="ECO:0000256" key="2">
    <source>
        <dbReference type="ARBA" id="ARBA00007581"/>
    </source>
</evidence>
<dbReference type="NCBIfam" id="NF007914">
    <property type="entry name" value="PRK10628.1"/>
    <property type="match status" value="1"/>
</dbReference>
<protein>
    <submittedName>
        <fullName evidence="7">4,5-DOPA dioxygenase extradiol</fullName>
        <ecNumber evidence="7">1.13.11.29</ecNumber>
    </submittedName>
</protein>
<dbReference type="EMBL" id="JACOGF010000021">
    <property type="protein sequence ID" value="MBC3920927.1"/>
    <property type="molecule type" value="Genomic_DNA"/>
</dbReference>
<dbReference type="GO" id="GO:0050297">
    <property type="term" value="F:stizolobate synthase activity"/>
    <property type="evidence" value="ECO:0007669"/>
    <property type="project" value="UniProtKB-EC"/>
</dbReference>
<dbReference type="CDD" id="cd07363">
    <property type="entry name" value="45_DOPA_Dioxygenase"/>
    <property type="match status" value="1"/>
</dbReference>
<gene>
    <name evidence="7" type="primary">ygiD</name>
    <name evidence="7" type="ORF">H8L32_25910</name>
</gene>
<evidence type="ECO:0000256" key="3">
    <source>
        <dbReference type="ARBA" id="ARBA00022723"/>
    </source>
</evidence>
<dbReference type="Pfam" id="PF02900">
    <property type="entry name" value="LigB"/>
    <property type="match status" value="1"/>
</dbReference>
<evidence type="ECO:0000313" key="8">
    <source>
        <dbReference type="Proteomes" id="UP000650424"/>
    </source>
</evidence>
<proteinExistence type="inferred from homology"/>
<comment type="cofactor">
    <cofactor evidence="1">
        <name>Zn(2+)</name>
        <dbReference type="ChEBI" id="CHEBI:29105"/>
    </cofactor>
</comment>
<evidence type="ECO:0000259" key="6">
    <source>
        <dbReference type="Pfam" id="PF02900"/>
    </source>
</evidence>
<dbReference type="PANTHER" id="PTHR30096:SF0">
    <property type="entry name" value="4,5-DOPA DIOXYGENASE EXTRADIOL-LIKE PROTEIN"/>
    <property type="match status" value="1"/>
</dbReference>
<keyword evidence="7" id="KW-0223">Dioxygenase</keyword>
<keyword evidence="3" id="KW-0479">Metal-binding</keyword>
<sequence length="258" mass="28691">MSISPRLPAIFIGHGSPMNALGDNDYTRAWHDLGQTLARPKAILMVSAHWMTRGVAVTAMPRPRTIHDFGGFPQALFDIQYPAAGDPALAARVAELLAPMTVVQDQQWGLDHGTWSVLVKMYPQTDVPVVQLSLDLSQPAAWHFELGRQLGALRDEGVMLMASGNVVHNLRRMSQQVRAYDWAQRFNDSIRTAILDEDWDKLVHYEQFGNDASLSVPTNEHFLPLLYVLGSKRPDERLTLFAEGMELGAISMMSVAVS</sequence>
<reference evidence="7 8" key="1">
    <citation type="submission" date="2020-08" db="EMBL/GenBank/DDBJ databases">
        <title>Novel species isolated from subtropical streams in China.</title>
        <authorList>
            <person name="Lu H."/>
        </authorList>
    </citation>
    <scope>NUCLEOTIDE SEQUENCE [LARGE SCALE GENOMIC DNA]</scope>
    <source>
        <strain evidence="7 8">CY18W</strain>
    </source>
</reference>
<evidence type="ECO:0000256" key="5">
    <source>
        <dbReference type="ARBA" id="ARBA00023002"/>
    </source>
</evidence>
<dbReference type="InterPro" id="IPR004183">
    <property type="entry name" value="Xdiol_dOase_suB"/>
</dbReference>
<dbReference type="PIRSF" id="PIRSF006157">
    <property type="entry name" value="Doxgns_DODA"/>
    <property type="match status" value="1"/>
</dbReference>
<keyword evidence="8" id="KW-1185">Reference proteome</keyword>
<dbReference type="EC" id="1.13.11.29" evidence="7"/>
<accession>A0ABR6ZYG4</accession>
<comment type="similarity">
    <text evidence="2">Belongs to the DODA-type extradiol aromatic ring-opening dioxygenase family.</text>
</comment>
<comment type="caution">
    <text evidence="7">The sequence shown here is derived from an EMBL/GenBank/DDBJ whole genome shotgun (WGS) entry which is preliminary data.</text>
</comment>